<keyword evidence="2 4" id="KW-0238">DNA-binding</keyword>
<organism evidence="6 7">
    <name type="scientific">Kaistia hirudinis</name>
    <dbReference type="NCBI Taxonomy" id="1293440"/>
    <lineage>
        <taxon>Bacteria</taxon>
        <taxon>Pseudomonadati</taxon>
        <taxon>Pseudomonadota</taxon>
        <taxon>Alphaproteobacteria</taxon>
        <taxon>Hyphomicrobiales</taxon>
        <taxon>Kaistiaceae</taxon>
        <taxon>Kaistia</taxon>
    </lineage>
</organism>
<dbReference type="Gene3D" id="1.10.10.60">
    <property type="entry name" value="Homeodomain-like"/>
    <property type="match status" value="1"/>
</dbReference>
<evidence type="ECO:0000256" key="3">
    <source>
        <dbReference type="ARBA" id="ARBA00023163"/>
    </source>
</evidence>
<sequence>MTIGLRDDSADVPLRGSRHYRRAQQDRGTETRQRLLLAALDAFGRYGFDGASTREIARRADANLAAIVYHFGSKEALHLAVAEYVVAQMRAKKGDLLIEIDARLDAGDVDKATVRRLLQRVVDIQVETMLGDREVDLWGRFLMREQMEPSPVFDVTFSYMMQGHRTMRRLVALLLDQREDDPAVAVRVFTLLGQVVMFCVAQPMVMRSLGKQEFGMSDRELIRRIATENIDRIGGVPLVGDAAG</sequence>
<keyword evidence="3" id="KW-0804">Transcription</keyword>
<dbReference type="PROSITE" id="PS50977">
    <property type="entry name" value="HTH_TETR_2"/>
    <property type="match status" value="1"/>
</dbReference>
<dbReference type="EMBL" id="JACIDS010000004">
    <property type="protein sequence ID" value="MBB3932151.1"/>
    <property type="molecule type" value="Genomic_DNA"/>
</dbReference>
<evidence type="ECO:0000256" key="2">
    <source>
        <dbReference type="ARBA" id="ARBA00023125"/>
    </source>
</evidence>
<evidence type="ECO:0000313" key="6">
    <source>
        <dbReference type="EMBL" id="MBB3932151.1"/>
    </source>
</evidence>
<dbReference type="InterPro" id="IPR001647">
    <property type="entry name" value="HTH_TetR"/>
</dbReference>
<evidence type="ECO:0000313" key="7">
    <source>
        <dbReference type="Proteomes" id="UP000553963"/>
    </source>
</evidence>
<dbReference type="PANTHER" id="PTHR30055:SF234">
    <property type="entry name" value="HTH-TYPE TRANSCRIPTIONAL REGULATOR BETI"/>
    <property type="match status" value="1"/>
</dbReference>
<dbReference type="InterPro" id="IPR050109">
    <property type="entry name" value="HTH-type_TetR-like_transc_reg"/>
</dbReference>
<dbReference type="InterPro" id="IPR036271">
    <property type="entry name" value="Tet_transcr_reg_TetR-rel_C_sf"/>
</dbReference>
<accession>A0A840ATK4</accession>
<dbReference type="PRINTS" id="PR00455">
    <property type="entry name" value="HTHTETR"/>
</dbReference>
<evidence type="ECO:0000256" key="1">
    <source>
        <dbReference type="ARBA" id="ARBA00023015"/>
    </source>
</evidence>
<dbReference type="SUPFAM" id="SSF46689">
    <property type="entry name" value="Homeodomain-like"/>
    <property type="match status" value="1"/>
</dbReference>
<proteinExistence type="predicted"/>
<feature type="domain" description="HTH tetR-type" evidence="5">
    <location>
        <begin position="29"/>
        <end position="89"/>
    </location>
</feature>
<dbReference type="InterPro" id="IPR015292">
    <property type="entry name" value="Tscrpt_reg_YbiH_C"/>
</dbReference>
<dbReference type="GO" id="GO:0000976">
    <property type="term" value="F:transcription cis-regulatory region binding"/>
    <property type="evidence" value="ECO:0007669"/>
    <property type="project" value="TreeGrafter"/>
</dbReference>
<keyword evidence="1" id="KW-0805">Transcription regulation</keyword>
<dbReference type="Pfam" id="PF00440">
    <property type="entry name" value="TetR_N"/>
    <property type="match status" value="1"/>
</dbReference>
<feature type="DNA-binding region" description="H-T-H motif" evidence="4">
    <location>
        <begin position="52"/>
        <end position="71"/>
    </location>
</feature>
<name>A0A840ATK4_9HYPH</name>
<dbReference type="Gene3D" id="1.10.357.10">
    <property type="entry name" value="Tetracycline Repressor, domain 2"/>
    <property type="match status" value="1"/>
</dbReference>
<dbReference type="AlphaFoldDB" id="A0A840ATK4"/>
<dbReference type="GO" id="GO:0003700">
    <property type="term" value="F:DNA-binding transcription factor activity"/>
    <property type="evidence" value="ECO:0007669"/>
    <property type="project" value="TreeGrafter"/>
</dbReference>
<evidence type="ECO:0000256" key="4">
    <source>
        <dbReference type="PROSITE-ProRule" id="PRU00335"/>
    </source>
</evidence>
<dbReference type="RefSeq" id="WP_183399811.1">
    <property type="nucleotide sequence ID" value="NZ_JACIDS010000004.1"/>
</dbReference>
<dbReference type="PANTHER" id="PTHR30055">
    <property type="entry name" value="HTH-TYPE TRANSCRIPTIONAL REGULATOR RUTR"/>
    <property type="match status" value="1"/>
</dbReference>
<protein>
    <submittedName>
        <fullName evidence="6">AcrR family transcriptional regulator</fullName>
    </submittedName>
</protein>
<comment type="caution">
    <text evidence="6">The sequence shown here is derived from an EMBL/GenBank/DDBJ whole genome shotgun (WGS) entry which is preliminary data.</text>
</comment>
<gene>
    <name evidence="6" type="ORF">GGR25_003209</name>
</gene>
<reference evidence="6 7" key="1">
    <citation type="submission" date="2020-08" db="EMBL/GenBank/DDBJ databases">
        <title>Genomic Encyclopedia of Type Strains, Phase IV (KMG-IV): sequencing the most valuable type-strain genomes for metagenomic binning, comparative biology and taxonomic classification.</title>
        <authorList>
            <person name="Goeker M."/>
        </authorList>
    </citation>
    <scope>NUCLEOTIDE SEQUENCE [LARGE SCALE GENOMIC DNA]</scope>
    <source>
        <strain evidence="6 7">DSM 25966</strain>
    </source>
</reference>
<dbReference type="Pfam" id="PF09209">
    <property type="entry name" value="CecR_C"/>
    <property type="match status" value="1"/>
</dbReference>
<keyword evidence="7" id="KW-1185">Reference proteome</keyword>
<dbReference type="InterPro" id="IPR009057">
    <property type="entry name" value="Homeodomain-like_sf"/>
</dbReference>
<dbReference type="Proteomes" id="UP000553963">
    <property type="component" value="Unassembled WGS sequence"/>
</dbReference>
<dbReference type="SUPFAM" id="SSF48498">
    <property type="entry name" value="Tetracyclin repressor-like, C-terminal domain"/>
    <property type="match status" value="1"/>
</dbReference>
<evidence type="ECO:0000259" key="5">
    <source>
        <dbReference type="PROSITE" id="PS50977"/>
    </source>
</evidence>